<dbReference type="AlphaFoldDB" id="A0A7J9NED4"/>
<gene>
    <name evidence="1" type="ORF">Goshw_006347</name>
</gene>
<keyword evidence="2" id="KW-1185">Reference proteome</keyword>
<evidence type="ECO:0000313" key="2">
    <source>
        <dbReference type="Proteomes" id="UP000593576"/>
    </source>
</evidence>
<evidence type="ECO:0008006" key="3">
    <source>
        <dbReference type="Google" id="ProtNLM"/>
    </source>
</evidence>
<dbReference type="OrthoDB" id="10423735at2759"/>
<dbReference type="EMBL" id="JABFAF010279537">
    <property type="protein sequence ID" value="MBA0881590.1"/>
    <property type="molecule type" value="Genomic_DNA"/>
</dbReference>
<dbReference type="Proteomes" id="UP000593576">
    <property type="component" value="Unassembled WGS sequence"/>
</dbReference>
<evidence type="ECO:0000313" key="1">
    <source>
        <dbReference type="EMBL" id="MBA0881590.1"/>
    </source>
</evidence>
<reference evidence="1 2" key="1">
    <citation type="journal article" date="2019" name="Genome Biol. Evol.">
        <title>Insights into the evolution of the New World diploid cottons (Gossypium, subgenus Houzingenia) based on genome sequencing.</title>
        <authorList>
            <person name="Grover C.E."/>
            <person name="Arick M.A. 2nd"/>
            <person name="Thrash A."/>
            <person name="Conover J.L."/>
            <person name="Sanders W.S."/>
            <person name="Peterson D.G."/>
            <person name="Frelichowski J.E."/>
            <person name="Scheffler J.A."/>
            <person name="Scheffler B.E."/>
            <person name="Wendel J.F."/>
        </authorList>
    </citation>
    <scope>NUCLEOTIDE SEQUENCE [LARGE SCALE GENOMIC DNA]</scope>
    <source>
        <strain evidence="1">1</strain>
        <tissue evidence="1">Leaf</tissue>
    </source>
</reference>
<organism evidence="1 2">
    <name type="scientific">Gossypium schwendimanii</name>
    <name type="common">Cotton</name>
    <dbReference type="NCBI Taxonomy" id="34291"/>
    <lineage>
        <taxon>Eukaryota</taxon>
        <taxon>Viridiplantae</taxon>
        <taxon>Streptophyta</taxon>
        <taxon>Embryophyta</taxon>
        <taxon>Tracheophyta</taxon>
        <taxon>Spermatophyta</taxon>
        <taxon>Magnoliopsida</taxon>
        <taxon>eudicotyledons</taxon>
        <taxon>Gunneridae</taxon>
        <taxon>Pentapetalae</taxon>
        <taxon>rosids</taxon>
        <taxon>malvids</taxon>
        <taxon>Malvales</taxon>
        <taxon>Malvaceae</taxon>
        <taxon>Malvoideae</taxon>
        <taxon>Gossypium</taxon>
    </lineage>
</organism>
<protein>
    <recommendedName>
        <fullName evidence="3">DUF4283 domain-containing protein</fullName>
    </recommendedName>
</protein>
<proteinExistence type="predicted"/>
<comment type="caution">
    <text evidence="1">The sequence shown here is derived from an EMBL/GenBank/DDBJ whole genome shotgun (WGS) entry which is preliminary data.</text>
</comment>
<name>A0A7J9NED4_GOSSC</name>
<sequence>MLPSVKGQAVEDYAFNITPSWIRVYNISFEQMDRQLAIDVGRLWERLWLLTGGIEKEFHCELSNVPAASLARCQSCKLSEKRNRIVMNKETRQERKDVFEGKLSTKAVKEEKTPFDEQIFGTKDWYSQVCKSDLVEKEAKVENELLEQSQLETKHLRTAKFKNLMNDWYLQHGVQGGVLKIGQPCYCDVFG</sequence>
<accession>A0A7J9NED4</accession>